<feature type="domain" description="Signal transduction histidine kinase subgroup 3 dimerisation and phosphoacceptor" evidence="12">
    <location>
        <begin position="254"/>
        <end position="319"/>
    </location>
</feature>
<feature type="transmembrane region" description="Helical" evidence="11">
    <location>
        <begin position="654"/>
        <end position="675"/>
    </location>
</feature>
<evidence type="ECO:0000313" key="15">
    <source>
        <dbReference type="Proteomes" id="UP000070505"/>
    </source>
</evidence>
<organism evidence="14 15">
    <name type="scientific">Gardnerella vaginalis</name>
    <dbReference type="NCBI Taxonomy" id="2702"/>
    <lineage>
        <taxon>Bacteria</taxon>
        <taxon>Bacillati</taxon>
        <taxon>Actinomycetota</taxon>
        <taxon>Actinomycetes</taxon>
        <taxon>Bifidobacteriales</taxon>
        <taxon>Bifidobacteriaceae</taxon>
        <taxon>Gardnerella</taxon>
    </lineage>
</organism>
<evidence type="ECO:0000256" key="7">
    <source>
        <dbReference type="ARBA" id="ARBA00022840"/>
    </source>
</evidence>
<dbReference type="GO" id="GO:0016020">
    <property type="term" value="C:membrane"/>
    <property type="evidence" value="ECO:0007669"/>
    <property type="project" value="InterPro"/>
</dbReference>
<dbReference type="PANTHER" id="PTHR24421">
    <property type="entry name" value="NITRATE/NITRITE SENSOR PROTEIN NARX-RELATED"/>
    <property type="match status" value="1"/>
</dbReference>
<dbReference type="InterPro" id="IPR011712">
    <property type="entry name" value="Sig_transdc_His_kin_sub3_dim/P"/>
</dbReference>
<dbReference type="InterPro" id="IPR055558">
    <property type="entry name" value="DUF7134"/>
</dbReference>
<evidence type="ECO:0000256" key="10">
    <source>
        <dbReference type="SAM" id="MobiDB-lite"/>
    </source>
</evidence>
<feature type="transmembrane region" description="Helical" evidence="11">
    <location>
        <begin position="705"/>
        <end position="729"/>
    </location>
</feature>
<evidence type="ECO:0000256" key="8">
    <source>
        <dbReference type="ARBA" id="ARBA00023012"/>
    </source>
</evidence>
<evidence type="ECO:0000256" key="9">
    <source>
        <dbReference type="SAM" id="Coils"/>
    </source>
</evidence>
<protein>
    <recommendedName>
        <fullName evidence="2">histidine kinase</fullName>
        <ecNumber evidence="2">2.7.13.3</ecNumber>
    </recommendedName>
</protein>
<evidence type="ECO:0000256" key="2">
    <source>
        <dbReference type="ARBA" id="ARBA00012438"/>
    </source>
</evidence>
<dbReference type="Pfam" id="PF23539">
    <property type="entry name" value="DUF7134"/>
    <property type="match status" value="1"/>
</dbReference>
<name>A0A135ZAA4_GARVA</name>
<dbReference type="InterPro" id="IPR036890">
    <property type="entry name" value="HATPase_C_sf"/>
</dbReference>
<dbReference type="Gene3D" id="3.30.565.10">
    <property type="entry name" value="Histidine kinase-like ATPase, C-terminal domain"/>
    <property type="match status" value="1"/>
</dbReference>
<dbReference type="Pfam" id="PF07730">
    <property type="entry name" value="HisKA_3"/>
    <property type="match status" value="1"/>
</dbReference>
<feature type="domain" description="DUF7134" evidence="13">
    <location>
        <begin position="543"/>
        <end position="686"/>
    </location>
</feature>
<dbReference type="EMBL" id="LSRC01000012">
    <property type="protein sequence ID" value="KXI18583.1"/>
    <property type="molecule type" value="Genomic_DNA"/>
</dbReference>
<feature type="transmembrane region" description="Helical" evidence="11">
    <location>
        <begin position="76"/>
        <end position="96"/>
    </location>
</feature>
<dbReference type="EC" id="2.7.13.3" evidence="2"/>
<evidence type="ECO:0000259" key="12">
    <source>
        <dbReference type="Pfam" id="PF07730"/>
    </source>
</evidence>
<dbReference type="PATRIC" id="fig|2702.101.peg.347"/>
<feature type="region of interest" description="Disordered" evidence="10">
    <location>
        <begin position="801"/>
        <end position="836"/>
    </location>
</feature>
<feature type="transmembrane region" description="Helical" evidence="11">
    <location>
        <begin position="46"/>
        <end position="64"/>
    </location>
</feature>
<evidence type="ECO:0000259" key="13">
    <source>
        <dbReference type="Pfam" id="PF23539"/>
    </source>
</evidence>
<keyword evidence="3" id="KW-0597">Phosphoprotein</keyword>
<dbReference type="InterPro" id="IPR050482">
    <property type="entry name" value="Sensor_HK_TwoCompSys"/>
</dbReference>
<proteinExistence type="predicted"/>
<keyword evidence="4" id="KW-0808">Transferase</keyword>
<comment type="catalytic activity">
    <reaction evidence="1">
        <text>ATP + protein L-histidine = ADP + protein N-phospho-L-histidine.</text>
        <dbReference type="EC" id="2.7.13.3"/>
    </reaction>
</comment>
<feature type="transmembrane region" description="Helical" evidence="11">
    <location>
        <begin position="588"/>
        <end position="606"/>
    </location>
</feature>
<feature type="coiled-coil region" evidence="9">
    <location>
        <begin position="740"/>
        <end position="767"/>
    </location>
</feature>
<keyword evidence="8" id="KW-0902">Two-component regulatory system</keyword>
<dbReference type="CDD" id="cd16917">
    <property type="entry name" value="HATPase_UhpB-NarQ-NarX-like"/>
    <property type="match status" value="1"/>
</dbReference>
<keyword evidence="9" id="KW-0175">Coiled coil</keyword>
<feature type="transmembrane region" description="Helical" evidence="11">
    <location>
        <begin position="102"/>
        <end position="129"/>
    </location>
</feature>
<dbReference type="GO" id="GO:0000155">
    <property type="term" value="F:phosphorelay sensor kinase activity"/>
    <property type="evidence" value="ECO:0007669"/>
    <property type="project" value="InterPro"/>
</dbReference>
<gene>
    <name evidence="14" type="ORF">HMPREF3230_00358</name>
</gene>
<dbReference type="PANTHER" id="PTHR24421:SF10">
    <property type="entry name" value="NITRATE_NITRITE SENSOR PROTEIN NARQ"/>
    <property type="match status" value="1"/>
</dbReference>
<evidence type="ECO:0000313" key="14">
    <source>
        <dbReference type="EMBL" id="KXI18583.1"/>
    </source>
</evidence>
<evidence type="ECO:0000256" key="4">
    <source>
        <dbReference type="ARBA" id="ARBA00022679"/>
    </source>
</evidence>
<keyword evidence="5" id="KW-0547">Nucleotide-binding</keyword>
<dbReference type="Gene3D" id="1.20.5.1930">
    <property type="match status" value="1"/>
</dbReference>
<feature type="transmembrane region" description="Helical" evidence="11">
    <location>
        <begin position="196"/>
        <end position="221"/>
    </location>
</feature>
<comment type="caution">
    <text evidence="14">The sequence shown here is derived from an EMBL/GenBank/DDBJ whole genome shotgun (WGS) entry which is preliminary data.</text>
</comment>
<feature type="transmembrane region" description="Helical" evidence="11">
    <location>
        <begin position="550"/>
        <end position="568"/>
    </location>
</feature>
<evidence type="ECO:0000256" key="1">
    <source>
        <dbReference type="ARBA" id="ARBA00000085"/>
    </source>
</evidence>
<evidence type="ECO:0000256" key="6">
    <source>
        <dbReference type="ARBA" id="ARBA00022777"/>
    </source>
</evidence>
<dbReference type="Proteomes" id="UP000070505">
    <property type="component" value="Unassembled WGS sequence"/>
</dbReference>
<evidence type="ECO:0000256" key="5">
    <source>
        <dbReference type="ARBA" id="ARBA00022741"/>
    </source>
</evidence>
<accession>A0A135ZAA4</accession>
<feature type="transmembrane region" description="Helical" evidence="11">
    <location>
        <begin position="141"/>
        <end position="164"/>
    </location>
</feature>
<keyword evidence="6 14" id="KW-0418">Kinase</keyword>
<evidence type="ECO:0000256" key="11">
    <source>
        <dbReference type="SAM" id="Phobius"/>
    </source>
</evidence>
<feature type="compositionally biased region" description="Low complexity" evidence="10">
    <location>
        <begin position="816"/>
        <end position="830"/>
    </location>
</feature>
<keyword evidence="11" id="KW-1133">Transmembrane helix</keyword>
<dbReference type="GO" id="GO:0005524">
    <property type="term" value="F:ATP binding"/>
    <property type="evidence" value="ECO:0007669"/>
    <property type="project" value="UniProtKB-KW"/>
</dbReference>
<evidence type="ECO:0000256" key="3">
    <source>
        <dbReference type="ARBA" id="ARBA00022553"/>
    </source>
</evidence>
<keyword evidence="7" id="KW-0067">ATP-binding</keyword>
<reference evidence="14 15" key="1">
    <citation type="submission" date="2016-02" db="EMBL/GenBank/DDBJ databases">
        <authorList>
            <person name="Wen L."/>
            <person name="He K."/>
            <person name="Yang H."/>
        </authorList>
    </citation>
    <scope>NUCLEOTIDE SEQUENCE [LARGE SCALE GENOMIC DNA]</scope>
    <source>
        <strain evidence="14 15">CMW7778B</strain>
    </source>
</reference>
<dbReference type="AlphaFoldDB" id="A0A135ZAA4"/>
<keyword evidence="11" id="KW-0812">Transmembrane</keyword>
<dbReference type="SUPFAM" id="SSF55874">
    <property type="entry name" value="ATPase domain of HSP90 chaperone/DNA topoisomerase II/histidine kinase"/>
    <property type="match status" value="1"/>
</dbReference>
<feature type="compositionally biased region" description="Acidic residues" evidence="10">
    <location>
        <begin position="803"/>
        <end position="815"/>
    </location>
</feature>
<dbReference type="GO" id="GO:0046983">
    <property type="term" value="F:protein dimerization activity"/>
    <property type="evidence" value="ECO:0007669"/>
    <property type="project" value="InterPro"/>
</dbReference>
<sequence>MLKIANHTKVRLFYKELCISLVDMNIQHALRNAMNRLRNEITIKDLIGSIFIIFISFTMFKYPWNRIDGLITQGSIVTVIIVRIVIASLICVRKIWPSQVAIIFICVCIIHLLLGPSLLFDDFLGFILLSNVISRGKPEHSRAFVISAYITTILSAISISWSIVIGSFSGKASKGIIYACKIYNPSANHPAVCTSIILNFALPSVIFAIIATTITVIIGYWQRSSLHFIKLLQENNATILANRKHWQHITVTSERARIAREMHDIVAHTLSIIIVQSDGGRYAASHDIPLAKKTMIIIKNEAERAINDMKKMLKALSETSSHEDNYSEISSLIEQARVASPNNIFWHTVDGKNSSNMLDSQAQAVAYRVIQEALSNIRKHAGDSVRVKIHEQWDLKGLTLIINNEINKNGSESSQNINSKTKHGYGLIGMKERLERINGKLTSGKLEDGSFNIIAFIPYSYQNDKATLKLLGNRISEIKHSSSRIEATSSNLKTNPINIENTNKNETQTLIENSEQNIKNIKDTGKGFNSKKVRSENNIEKISQWMQQHWLIGDIICYSPWLILFLIIPTYDSILGNTVPYDNCNTIFVNIMYRVFTLTTIVPMMFRRKAPTACAIIVSICSALQLIFLQNIIYANLTVPAIIYASVLYGKKNTWKWVSAATLVECTIFGIKTAISSRKFTMNVTLFQFFDSKYNISNFYDFTQIIAIGLIIGFLLSIVLFIVIAFAYYKRNDNNNLLLLKTRKIELEKEQQQLQTLIANAERQRISANIQQEVSVTLHRVINAANNGISMLNEYEKAKNNENTEDNENNNEDNNEANNTNNNTNIENNNLQPSNDIDQQKEDIEKAFKNIGSEGRSALKYMRNLLGILRETGSSDEAINKNTNVHNSKNNKLVLHPASSIDEQIQHSIENKQQ</sequence>
<keyword evidence="11" id="KW-0472">Membrane</keyword>